<sequence>MFEPMMEMSDDAVIKVVGVGGGGGNAVEHMVRESIEGVEFISINTDAQALRKTSVNSVIQIGGDMTKGLGAGANPQVGRDAALEDRDRIKEELTGADMVFIAAGMGGGTGTGAAPVIAEVAKELGILTVAVVTKPFSFEGKKRLAFAEQGIEELSKHVDSLITIPNEKLLKVLGRGITLLEAFASANDVLKNAVQGIAELITRPGMINVDFADVRTVMSEMGHAMMGSGVAKGEDRAEEAAEMAISSPLLEDIDLAGARGVLVNITAGLDMRLDEFETVGNTVKAFASDNATVVIGTSLDPDMADEIRVTVVATGIGNEKKPDITLVAGGKAKVAPVAQPQSQVATQQPAAVKVEEKPAQTLQEKPQVTSQPASSASASNGSGQSTAPKVEKDGYLDIPAFLRRQAD</sequence>
<dbReference type="GO" id="GO:0005525">
    <property type="term" value="F:GTP binding"/>
    <property type="evidence" value="ECO:0007669"/>
    <property type="project" value="UniProtKB-UniRule"/>
</dbReference>
<dbReference type="InterPro" id="IPR003008">
    <property type="entry name" value="Tubulin_FtsZ_GTPase"/>
</dbReference>
<keyword evidence="4 8" id="KW-0547">Nucleotide-binding</keyword>
<dbReference type="OrthoDB" id="9813375at2"/>
<evidence type="ECO:0000256" key="6">
    <source>
        <dbReference type="ARBA" id="ARBA00023210"/>
    </source>
</evidence>
<dbReference type="HAMAP" id="MF_00909">
    <property type="entry name" value="FtsZ"/>
    <property type="match status" value="1"/>
</dbReference>
<dbReference type="InterPro" id="IPR036525">
    <property type="entry name" value="Tubulin/FtsZ_GTPase_sf"/>
</dbReference>
<dbReference type="STRING" id="45658.VSVS12_02557"/>
<keyword evidence="2 8" id="KW-0963">Cytoplasm</keyword>
<dbReference type="PROSITE" id="PS01135">
    <property type="entry name" value="FTSZ_2"/>
    <property type="match status" value="1"/>
</dbReference>
<name>A0A1C7F756_9VIBR</name>
<feature type="compositionally biased region" description="Low complexity" evidence="11">
    <location>
        <begin position="369"/>
        <end position="387"/>
    </location>
</feature>
<feature type="region of interest" description="Disordered" evidence="11">
    <location>
        <begin position="339"/>
        <end position="407"/>
    </location>
</feature>
<dbReference type="SMART" id="SM00864">
    <property type="entry name" value="Tubulin"/>
    <property type="match status" value="1"/>
</dbReference>
<keyword evidence="16" id="KW-1185">Reference proteome</keyword>
<dbReference type="CDD" id="cd02201">
    <property type="entry name" value="FtsZ_type1"/>
    <property type="match status" value="1"/>
</dbReference>
<evidence type="ECO:0000256" key="11">
    <source>
        <dbReference type="SAM" id="MobiDB-lite"/>
    </source>
</evidence>
<dbReference type="NCBIfam" id="TIGR00065">
    <property type="entry name" value="ftsZ"/>
    <property type="match status" value="1"/>
</dbReference>
<dbReference type="PROSITE" id="PS01134">
    <property type="entry name" value="FTSZ_1"/>
    <property type="match status" value="1"/>
</dbReference>
<evidence type="ECO:0000259" key="13">
    <source>
        <dbReference type="SMART" id="SM00865"/>
    </source>
</evidence>
<dbReference type="InterPro" id="IPR000158">
    <property type="entry name" value="Cell_div_FtsZ"/>
</dbReference>
<evidence type="ECO:0000256" key="5">
    <source>
        <dbReference type="ARBA" id="ARBA00023134"/>
    </source>
</evidence>
<comment type="subcellular location">
    <subcellularLocation>
        <location evidence="8">Cytoplasm</location>
    </subcellularLocation>
    <text evidence="8">Assembles at midcell at the inner surface of the cytoplasmic membrane.</text>
</comment>
<reference evidence="15 17" key="2">
    <citation type="submission" date="2016-08" db="EMBL/GenBank/DDBJ databases">
        <title>Genome sequencing of Vibrio scophthalmi strain FP3289, an isolated from Paralichthys olivaceus.</title>
        <authorList>
            <person name="Han H.-J."/>
        </authorList>
    </citation>
    <scope>NUCLEOTIDE SEQUENCE [LARGE SCALE GENOMIC DNA]</scope>
    <source>
        <strain evidence="15 17">FP3289</strain>
    </source>
</reference>
<dbReference type="PRINTS" id="PR00423">
    <property type="entry name" value="CELLDVISFTSZ"/>
</dbReference>
<evidence type="ECO:0000313" key="15">
    <source>
        <dbReference type="EMBL" id="ODS10402.1"/>
    </source>
</evidence>
<dbReference type="GO" id="GO:0051258">
    <property type="term" value="P:protein polymerization"/>
    <property type="evidence" value="ECO:0007669"/>
    <property type="project" value="UniProtKB-UniRule"/>
</dbReference>
<dbReference type="EMBL" id="MDCJ01000002">
    <property type="protein sequence ID" value="ODS10402.1"/>
    <property type="molecule type" value="Genomic_DNA"/>
</dbReference>
<feature type="binding site" evidence="8">
    <location>
        <position position="139"/>
    </location>
    <ligand>
        <name>GTP</name>
        <dbReference type="ChEBI" id="CHEBI:37565"/>
    </ligand>
</feature>
<dbReference type="InterPro" id="IPR020805">
    <property type="entry name" value="Cell_div_FtsZ_CS"/>
</dbReference>
<dbReference type="Gene3D" id="3.40.50.1440">
    <property type="entry name" value="Tubulin/FtsZ, GTPase domain"/>
    <property type="match status" value="1"/>
</dbReference>
<evidence type="ECO:0000313" key="16">
    <source>
        <dbReference type="Proteomes" id="UP000092528"/>
    </source>
</evidence>
<keyword evidence="3 8" id="KW-0132">Cell division</keyword>
<dbReference type="RefSeq" id="WP_005594076.1">
    <property type="nucleotide sequence ID" value="NZ_CP016414.1"/>
</dbReference>
<organism evidence="14 16">
    <name type="scientific">Vibrio scophthalmi</name>
    <dbReference type="NCBI Taxonomy" id="45658"/>
    <lineage>
        <taxon>Bacteria</taxon>
        <taxon>Pseudomonadati</taxon>
        <taxon>Pseudomonadota</taxon>
        <taxon>Gammaproteobacteria</taxon>
        <taxon>Vibrionales</taxon>
        <taxon>Vibrionaceae</taxon>
        <taxon>Vibrio</taxon>
    </lineage>
</organism>
<dbReference type="Pfam" id="PF00091">
    <property type="entry name" value="Tubulin"/>
    <property type="match status" value="1"/>
</dbReference>
<dbReference type="SMART" id="SM00865">
    <property type="entry name" value="Tubulin_C"/>
    <property type="match status" value="1"/>
</dbReference>
<comment type="function">
    <text evidence="8 10">Essential cell division protein that forms a contractile ring structure (Z ring) at the future cell division site. The regulation of the ring assembly controls the timing and the location of cell division. One of the functions of the FtsZ ring is to recruit other cell division proteins to the septum to produce a new cell wall between the dividing cells. Binds GTP and shows GTPase activity.</text>
</comment>
<dbReference type="InterPro" id="IPR045061">
    <property type="entry name" value="FtsZ/CetZ"/>
</dbReference>
<dbReference type="PANTHER" id="PTHR30314:SF3">
    <property type="entry name" value="MITOCHONDRIAL DIVISION PROTEIN FSZA"/>
    <property type="match status" value="1"/>
</dbReference>
<feature type="domain" description="Tubulin/FtsZ 2-layer sandwich" evidence="13">
    <location>
        <begin position="207"/>
        <end position="325"/>
    </location>
</feature>
<keyword evidence="6 8" id="KW-0717">Septation</keyword>
<evidence type="ECO:0000313" key="14">
    <source>
        <dbReference type="EMBL" id="ANU35518.1"/>
    </source>
</evidence>
<protein>
    <recommendedName>
        <fullName evidence="8 9">Cell division protein FtsZ</fullName>
    </recommendedName>
</protein>
<dbReference type="Proteomes" id="UP000095131">
    <property type="component" value="Unassembled WGS sequence"/>
</dbReference>
<dbReference type="GO" id="GO:0000917">
    <property type="term" value="P:division septum assembly"/>
    <property type="evidence" value="ECO:0007669"/>
    <property type="project" value="UniProtKB-KW"/>
</dbReference>
<dbReference type="GO" id="GO:0003924">
    <property type="term" value="F:GTPase activity"/>
    <property type="evidence" value="ECO:0007669"/>
    <property type="project" value="UniProtKB-UniRule"/>
</dbReference>
<proteinExistence type="inferred from homology"/>
<evidence type="ECO:0000256" key="4">
    <source>
        <dbReference type="ARBA" id="ARBA00022741"/>
    </source>
</evidence>
<dbReference type="InterPro" id="IPR024757">
    <property type="entry name" value="FtsZ_C"/>
</dbReference>
<evidence type="ECO:0000256" key="8">
    <source>
        <dbReference type="HAMAP-Rule" id="MF_00909"/>
    </source>
</evidence>
<feature type="binding site" evidence="8">
    <location>
        <position position="187"/>
    </location>
    <ligand>
        <name>GTP</name>
        <dbReference type="ChEBI" id="CHEBI:37565"/>
    </ligand>
</feature>
<dbReference type="GeneID" id="96871604"/>
<evidence type="ECO:0000256" key="9">
    <source>
        <dbReference type="NCBIfam" id="TIGR00065"/>
    </source>
</evidence>
<dbReference type="SUPFAM" id="SSF52490">
    <property type="entry name" value="Tubulin nucleotide-binding domain-like"/>
    <property type="match status" value="1"/>
</dbReference>
<evidence type="ECO:0000259" key="12">
    <source>
        <dbReference type="SMART" id="SM00864"/>
    </source>
</evidence>
<dbReference type="GO" id="GO:0032153">
    <property type="term" value="C:cell division site"/>
    <property type="evidence" value="ECO:0007669"/>
    <property type="project" value="UniProtKB-UniRule"/>
</dbReference>
<dbReference type="EMBL" id="CP016414">
    <property type="protein sequence ID" value="ANU35518.1"/>
    <property type="molecule type" value="Genomic_DNA"/>
</dbReference>
<evidence type="ECO:0000256" key="1">
    <source>
        <dbReference type="ARBA" id="ARBA00009690"/>
    </source>
</evidence>
<keyword evidence="7 8" id="KW-0131">Cell cycle</keyword>
<feature type="compositionally biased region" description="Polar residues" evidence="11">
    <location>
        <begin position="339"/>
        <end position="349"/>
    </location>
</feature>
<dbReference type="FunFam" id="3.40.50.1440:FF:000023">
    <property type="entry name" value="Cell division protein FtsZ"/>
    <property type="match status" value="1"/>
</dbReference>
<dbReference type="FunFam" id="3.30.1330.20:FF:000004">
    <property type="entry name" value="Cell division protein FtsZ"/>
    <property type="match status" value="1"/>
</dbReference>
<feature type="binding site" evidence="8">
    <location>
        <position position="143"/>
    </location>
    <ligand>
        <name>GTP</name>
        <dbReference type="ChEBI" id="CHEBI:37565"/>
    </ligand>
</feature>
<accession>A0A1C7F756</accession>
<dbReference type="AlphaFoldDB" id="A0A1C7F756"/>
<comment type="similarity">
    <text evidence="1 8 10">Belongs to the FtsZ family.</text>
</comment>
<dbReference type="PATRIC" id="fig|45658.7.peg.353"/>
<evidence type="ECO:0000256" key="3">
    <source>
        <dbReference type="ARBA" id="ARBA00022618"/>
    </source>
</evidence>
<dbReference type="InterPro" id="IPR018316">
    <property type="entry name" value="Tubulin/FtsZ_2-layer-sand-dom"/>
</dbReference>
<feature type="binding site" evidence="8">
    <location>
        <begin position="108"/>
        <end position="110"/>
    </location>
    <ligand>
        <name>GTP</name>
        <dbReference type="ChEBI" id="CHEBI:37565"/>
    </ligand>
</feature>
<feature type="binding site" evidence="8">
    <location>
        <begin position="21"/>
        <end position="25"/>
    </location>
    <ligand>
        <name>GTP</name>
        <dbReference type="ChEBI" id="CHEBI:37565"/>
    </ligand>
</feature>
<evidence type="ECO:0000256" key="2">
    <source>
        <dbReference type="ARBA" id="ARBA00022490"/>
    </source>
</evidence>
<feature type="domain" description="Tubulin/FtsZ GTPase" evidence="12">
    <location>
        <begin position="13"/>
        <end position="205"/>
    </location>
</feature>
<comment type="subunit">
    <text evidence="8">Homodimer. Polymerizes to form a dynamic ring structure in a strictly GTP-dependent manner. Interacts directly with several other division proteins.</text>
</comment>
<evidence type="ECO:0000256" key="7">
    <source>
        <dbReference type="ARBA" id="ARBA00023306"/>
    </source>
</evidence>
<dbReference type="InterPro" id="IPR008280">
    <property type="entry name" value="Tub_FtsZ_C"/>
</dbReference>
<dbReference type="GO" id="GO:0005737">
    <property type="term" value="C:cytoplasm"/>
    <property type="evidence" value="ECO:0007669"/>
    <property type="project" value="UniProtKB-SubCell"/>
</dbReference>
<evidence type="ECO:0000256" key="10">
    <source>
        <dbReference type="RuleBase" id="RU000631"/>
    </source>
</evidence>
<dbReference type="SUPFAM" id="SSF55307">
    <property type="entry name" value="Tubulin C-terminal domain-like"/>
    <property type="match status" value="1"/>
</dbReference>
<evidence type="ECO:0000313" key="17">
    <source>
        <dbReference type="Proteomes" id="UP000095131"/>
    </source>
</evidence>
<dbReference type="InterPro" id="IPR037103">
    <property type="entry name" value="Tubulin/FtsZ-like_C"/>
</dbReference>
<dbReference type="Pfam" id="PF12327">
    <property type="entry name" value="FtsZ_C"/>
    <property type="match status" value="1"/>
</dbReference>
<reference evidence="14 16" key="1">
    <citation type="submission" date="2016-07" db="EMBL/GenBank/DDBJ databases">
        <title>Genome sequencing of Vibrio scophthalmi strain VS-05, an isolated from Paralichthys olivaceus.</title>
        <authorList>
            <person name="Han H.-J."/>
        </authorList>
    </citation>
    <scope>NUCLEOTIDE SEQUENCE [LARGE SCALE GENOMIC DNA]</scope>
    <source>
        <strain evidence="14 16">VS-05</strain>
    </source>
</reference>
<dbReference type="GO" id="GO:0043093">
    <property type="term" value="P:FtsZ-dependent cytokinesis"/>
    <property type="evidence" value="ECO:0007669"/>
    <property type="project" value="UniProtKB-UniRule"/>
</dbReference>
<gene>
    <name evidence="8" type="primary">ftsZ</name>
    <name evidence="15" type="ORF">VSF3289_00657</name>
    <name evidence="14" type="ORF">VSVS05_00381</name>
</gene>
<dbReference type="PANTHER" id="PTHR30314">
    <property type="entry name" value="CELL DIVISION PROTEIN FTSZ-RELATED"/>
    <property type="match status" value="1"/>
</dbReference>
<keyword evidence="5 8" id="KW-0342">GTP-binding</keyword>
<dbReference type="Proteomes" id="UP000092528">
    <property type="component" value="Chromosome 1"/>
</dbReference>
<dbReference type="Gene3D" id="3.30.1330.20">
    <property type="entry name" value="Tubulin/FtsZ, C-terminal domain"/>
    <property type="match status" value="1"/>
</dbReference>